<gene>
    <name evidence="9" type="ORF">MMIC_P1704</name>
</gene>
<dbReference type="InterPro" id="IPR051906">
    <property type="entry name" value="TolC-like"/>
</dbReference>
<dbReference type="OrthoDB" id="13803at2"/>
<dbReference type="Gene3D" id="1.20.1600.10">
    <property type="entry name" value="Outer membrane efflux proteins (OEP)"/>
    <property type="match status" value="1"/>
</dbReference>
<comment type="similarity">
    <text evidence="2">Belongs to the outer membrane factor (OMF) (TC 1.B.17) family.</text>
</comment>
<dbReference type="RefSeq" id="WP_072660039.1">
    <property type="nucleotide sequence ID" value="NZ_BDFD01000014.1"/>
</dbReference>
<feature type="signal peptide" evidence="8">
    <location>
        <begin position="1"/>
        <end position="33"/>
    </location>
</feature>
<dbReference type="GO" id="GO:0015288">
    <property type="term" value="F:porin activity"/>
    <property type="evidence" value="ECO:0007669"/>
    <property type="project" value="TreeGrafter"/>
</dbReference>
<evidence type="ECO:0000256" key="8">
    <source>
        <dbReference type="SAM" id="SignalP"/>
    </source>
</evidence>
<keyword evidence="4" id="KW-1134">Transmembrane beta strand</keyword>
<dbReference type="InterPro" id="IPR003423">
    <property type="entry name" value="OMP_efflux"/>
</dbReference>
<accession>A0A1L8CP79</accession>
<evidence type="ECO:0000256" key="5">
    <source>
        <dbReference type="ARBA" id="ARBA00022692"/>
    </source>
</evidence>
<evidence type="ECO:0000256" key="2">
    <source>
        <dbReference type="ARBA" id="ARBA00007613"/>
    </source>
</evidence>
<keyword evidence="3" id="KW-0813">Transport</keyword>
<evidence type="ECO:0000256" key="4">
    <source>
        <dbReference type="ARBA" id="ARBA00022452"/>
    </source>
</evidence>
<evidence type="ECO:0000256" key="3">
    <source>
        <dbReference type="ARBA" id="ARBA00022448"/>
    </source>
</evidence>
<dbReference type="PANTHER" id="PTHR30026:SF21">
    <property type="entry name" value="SLR1270 PROTEIN"/>
    <property type="match status" value="1"/>
</dbReference>
<keyword evidence="8" id="KW-0732">Signal</keyword>
<evidence type="ECO:0000256" key="7">
    <source>
        <dbReference type="ARBA" id="ARBA00023237"/>
    </source>
</evidence>
<proteinExistence type="inferred from homology"/>
<keyword evidence="5" id="KW-0812">Transmembrane</keyword>
<protein>
    <submittedName>
        <fullName evidence="9">Outer membrane efflux protein BepC</fullName>
    </submittedName>
</protein>
<comment type="subcellular location">
    <subcellularLocation>
        <location evidence="1">Cell outer membrane</location>
    </subcellularLocation>
</comment>
<dbReference type="Proteomes" id="UP000231632">
    <property type="component" value="Unassembled WGS sequence"/>
</dbReference>
<feature type="chain" id="PRO_5012860496" evidence="8">
    <location>
        <begin position="34"/>
        <end position="457"/>
    </location>
</feature>
<evidence type="ECO:0000313" key="10">
    <source>
        <dbReference type="Proteomes" id="UP000231632"/>
    </source>
</evidence>
<dbReference type="EMBL" id="BDFD01000014">
    <property type="protein sequence ID" value="GAV20731.1"/>
    <property type="molecule type" value="Genomic_DNA"/>
</dbReference>
<comment type="caution">
    <text evidence="9">The sequence shown here is derived from an EMBL/GenBank/DDBJ whole genome shotgun (WGS) entry which is preliminary data.</text>
</comment>
<dbReference type="GO" id="GO:0015562">
    <property type="term" value="F:efflux transmembrane transporter activity"/>
    <property type="evidence" value="ECO:0007669"/>
    <property type="project" value="InterPro"/>
</dbReference>
<dbReference type="Pfam" id="PF02321">
    <property type="entry name" value="OEP"/>
    <property type="match status" value="2"/>
</dbReference>
<evidence type="ECO:0000256" key="1">
    <source>
        <dbReference type="ARBA" id="ARBA00004442"/>
    </source>
</evidence>
<dbReference type="GO" id="GO:1990281">
    <property type="term" value="C:efflux pump complex"/>
    <property type="evidence" value="ECO:0007669"/>
    <property type="project" value="TreeGrafter"/>
</dbReference>
<dbReference type="SUPFAM" id="SSF56954">
    <property type="entry name" value="Outer membrane efflux proteins (OEP)"/>
    <property type="match status" value="1"/>
</dbReference>
<organism evidence="9 10">
    <name type="scientific">Mariprofundus micogutta</name>
    <dbReference type="NCBI Taxonomy" id="1921010"/>
    <lineage>
        <taxon>Bacteria</taxon>
        <taxon>Pseudomonadati</taxon>
        <taxon>Pseudomonadota</taxon>
        <taxon>Candidatius Mariprofundia</taxon>
        <taxon>Mariprofundales</taxon>
        <taxon>Mariprofundaceae</taxon>
        <taxon>Mariprofundus</taxon>
    </lineage>
</organism>
<name>A0A1L8CP79_9PROT</name>
<dbReference type="GO" id="GO:0009279">
    <property type="term" value="C:cell outer membrane"/>
    <property type="evidence" value="ECO:0007669"/>
    <property type="project" value="UniProtKB-SubCell"/>
</dbReference>
<sequence length="457" mass="50258">MAFFSPKTSANYAIINKLMVPLTVALFALPATAAEISSLKQSVEYALQHNRLLAADAQTLEQAQARQDGAFGRLMPRLDVSTGVARTDAPGSYLGMKLNQKNMSAADFNPAFINNPGYINNYQTRVGLSLPVYQGGALWAGKRLAGHQAESSRFAHEAARQQVIYQVIEAYARTRQTFSQIEVMERAVSAANKRHQDTQAMQKRGVLIDSDVMDARVHLLRTDLQLQQAKNAHARSLDALQRVMGINGEVSMHANEEPRLKAVELTLAGAVETAHQTRLDLKAMQQGYEAADAGVDKAQSGFLPHVNLVAASEWNSSTLALKNRNTMIGATVSMNLFAGGSDMAQVRVARAELVSLEYKIADRKQQIKNEVSHAWRMLEEAKLRYQSETEAMKQSVESLRIKSLRFEQGLSTTTDLLDAQLQADSSRVSAIRARYDVIISQAGLLMAVGSLNEEIIQ</sequence>
<keyword evidence="7" id="KW-0998">Cell outer membrane</keyword>
<dbReference type="AlphaFoldDB" id="A0A1L8CP79"/>
<keyword evidence="10" id="KW-1185">Reference proteome</keyword>
<keyword evidence="6" id="KW-0472">Membrane</keyword>
<reference evidence="9 10" key="1">
    <citation type="journal article" date="2017" name="Arch. Microbiol.">
        <title>Mariprofundus micogutta sp. nov., a novel iron-oxidizing zetaproteobacterium isolated from a deep-sea hydrothermal field at the Bayonnaise knoll of the Izu-Ogasawara arc, and a description of Mariprofundales ord. nov. and Zetaproteobacteria classis nov.</title>
        <authorList>
            <person name="Makita H."/>
            <person name="Tanaka E."/>
            <person name="Mitsunobu S."/>
            <person name="Miyazaki M."/>
            <person name="Nunoura T."/>
            <person name="Uematsu K."/>
            <person name="Takaki Y."/>
            <person name="Nishi S."/>
            <person name="Shimamura S."/>
            <person name="Takai K."/>
        </authorList>
    </citation>
    <scope>NUCLEOTIDE SEQUENCE [LARGE SCALE GENOMIC DNA]</scope>
    <source>
        <strain evidence="9 10">ET2</strain>
    </source>
</reference>
<dbReference type="PANTHER" id="PTHR30026">
    <property type="entry name" value="OUTER MEMBRANE PROTEIN TOLC"/>
    <property type="match status" value="1"/>
</dbReference>
<dbReference type="STRING" id="1921010.MMIC_P1704"/>
<evidence type="ECO:0000313" key="9">
    <source>
        <dbReference type="EMBL" id="GAV20731.1"/>
    </source>
</evidence>
<evidence type="ECO:0000256" key="6">
    <source>
        <dbReference type="ARBA" id="ARBA00023136"/>
    </source>
</evidence>